<comment type="caution">
    <text evidence="1">The sequence shown here is derived from an EMBL/GenBank/DDBJ whole genome shotgun (WGS) entry which is preliminary data.</text>
</comment>
<gene>
    <name evidence="1" type="ORF">LWC34_03800</name>
</gene>
<name>A0ABS8Z1Z1_9PSEU</name>
<proteinExistence type="predicted"/>
<organism evidence="1 2">
    <name type="scientific">Kibdelosporangium philippinense</name>
    <dbReference type="NCBI Taxonomy" id="211113"/>
    <lineage>
        <taxon>Bacteria</taxon>
        <taxon>Bacillati</taxon>
        <taxon>Actinomycetota</taxon>
        <taxon>Actinomycetes</taxon>
        <taxon>Pseudonocardiales</taxon>
        <taxon>Pseudonocardiaceae</taxon>
        <taxon>Kibdelosporangium</taxon>
    </lineage>
</organism>
<dbReference type="RefSeq" id="WP_233723003.1">
    <property type="nucleotide sequence ID" value="NZ_JAJVCN010000001.1"/>
</dbReference>
<dbReference type="EMBL" id="JAJVCN010000001">
    <property type="protein sequence ID" value="MCE7001958.1"/>
    <property type="molecule type" value="Genomic_DNA"/>
</dbReference>
<dbReference type="Proteomes" id="UP001521150">
    <property type="component" value="Unassembled WGS sequence"/>
</dbReference>
<reference evidence="1 2" key="1">
    <citation type="submission" date="2021-12" db="EMBL/GenBank/DDBJ databases">
        <title>Genome sequence of Kibdelosporangium philippinense ATCC 49844.</title>
        <authorList>
            <person name="Fedorov E.A."/>
            <person name="Omeragic M."/>
            <person name="Shalygina K.F."/>
            <person name="Maclea K.S."/>
        </authorList>
    </citation>
    <scope>NUCLEOTIDE SEQUENCE [LARGE SCALE GENOMIC DNA]</scope>
    <source>
        <strain evidence="1 2">ATCC 49844</strain>
    </source>
</reference>
<evidence type="ECO:0000313" key="2">
    <source>
        <dbReference type="Proteomes" id="UP001521150"/>
    </source>
</evidence>
<keyword evidence="2" id="KW-1185">Reference proteome</keyword>
<sequence length="59" mass="6794">MTAHTRPRRLVGGLPAEVTSFVDRRREVSETKRLLCGAEDADPAMGVFDHRQHVHDRRR</sequence>
<evidence type="ECO:0000313" key="1">
    <source>
        <dbReference type="EMBL" id="MCE7001958.1"/>
    </source>
</evidence>
<protein>
    <submittedName>
        <fullName evidence="1">Uncharacterized protein</fullName>
    </submittedName>
</protein>
<accession>A0ABS8Z1Z1</accession>